<evidence type="ECO:0000256" key="6">
    <source>
        <dbReference type="ARBA" id="ARBA00044504"/>
    </source>
</evidence>
<dbReference type="Gramene" id="KVI04634">
    <property type="protein sequence ID" value="KVI04634"/>
    <property type="gene ID" value="Ccrd_017047"/>
</dbReference>
<dbReference type="InterPro" id="IPR005828">
    <property type="entry name" value="MFS_sugar_transport-like"/>
</dbReference>
<keyword evidence="4" id="KW-1133">Transmembrane helix</keyword>
<dbReference type="OMA" id="IAVTIRY"/>
<evidence type="ECO:0000313" key="8">
    <source>
        <dbReference type="Proteomes" id="UP000243975"/>
    </source>
</evidence>
<evidence type="ECO:0000256" key="3">
    <source>
        <dbReference type="ARBA" id="ARBA00022692"/>
    </source>
</evidence>
<keyword evidence="3" id="KW-0812">Transmembrane</keyword>
<evidence type="ECO:0000256" key="2">
    <source>
        <dbReference type="ARBA" id="ARBA00022448"/>
    </source>
</evidence>
<dbReference type="SUPFAM" id="SSF103473">
    <property type="entry name" value="MFS general substrate transporter"/>
    <property type="match status" value="1"/>
</dbReference>
<sequence>MVSNNLSVLDALDTARTQWYHVNAIVIAGLGFFTDAYDPFCISTVSKLLGHLYFSDHITGEPGKLPTFTNNIVTGVALIGTLTGQLVRLACPRAVIGTLCFFRFWLGFGIGRDYPLSATIMSEYANKKTRGALSLPFSPCRGWVLYSPV</sequence>
<keyword evidence="5" id="KW-0472">Membrane</keyword>
<comment type="caution">
    <text evidence="7">The sequence shown here is derived from an EMBL/GenBank/DDBJ whole genome shotgun (WGS) entry which is preliminary data.</text>
</comment>
<dbReference type="EMBL" id="LEKV01001957">
    <property type="protein sequence ID" value="KVI04634.1"/>
    <property type="molecule type" value="Genomic_DNA"/>
</dbReference>
<name>A0A103Y8T4_CYNCS</name>
<organism evidence="7 8">
    <name type="scientific">Cynara cardunculus var. scolymus</name>
    <name type="common">Globe artichoke</name>
    <name type="synonym">Cynara scolymus</name>
    <dbReference type="NCBI Taxonomy" id="59895"/>
    <lineage>
        <taxon>Eukaryota</taxon>
        <taxon>Viridiplantae</taxon>
        <taxon>Streptophyta</taxon>
        <taxon>Embryophyta</taxon>
        <taxon>Tracheophyta</taxon>
        <taxon>Spermatophyta</taxon>
        <taxon>Magnoliopsida</taxon>
        <taxon>eudicotyledons</taxon>
        <taxon>Gunneridae</taxon>
        <taxon>Pentapetalae</taxon>
        <taxon>asterids</taxon>
        <taxon>campanulids</taxon>
        <taxon>Asterales</taxon>
        <taxon>Asteraceae</taxon>
        <taxon>Carduoideae</taxon>
        <taxon>Cardueae</taxon>
        <taxon>Carduinae</taxon>
        <taxon>Cynara</taxon>
    </lineage>
</organism>
<dbReference type="AlphaFoldDB" id="A0A103Y8T4"/>
<dbReference type="InterPro" id="IPR036259">
    <property type="entry name" value="MFS_trans_sf"/>
</dbReference>
<evidence type="ECO:0000313" key="7">
    <source>
        <dbReference type="EMBL" id="KVI04634.1"/>
    </source>
</evidence>
<dbReference type="Proteomes" id="UP000243975">
    <property type="component" value="Unassembled WGS sequence"/>
</dbReference>
<evidence type="ECO:0000256" key="1">
    <source>
        <dbReference type="ARBA" id="ARBA00004141"/>
    </source>
</evidence>
<dbReference type="Gene3D" id="1.20.1250.20">
    <property type="entry name" value="MFS general substrate transporter like domains"/>
    <property type="match status" value="2"/>
</dbReference>
<dbReference type="PANTHER" id="PTHR23511:SF34">
    <property type="entry name" value="SYNAPTIC VESICLE GLYCOPROTEIN 2"/>
    <property type="match status" value="1"/>
</dbReference>
<gene>
    <name evidence="7" type="ORF">Ccrd_017047</name>
</gene>
<accession>A0A103Y8T4</accession>
<evidence type="ECO:0000256" key="5">
    <source>
        <dbReference type="ARBA" id="ARBA00023136"/>
    </source>
</evidence>
<proteinExistence type="inferred from homology"/>
<comment type="subcellular location">
    <subcellularLocation>
        <location evidence="1">Membrane</location>
        <topology evidence="1">Multi-pass membrane protein</topology>
    </subcellularLocation>
</comment>
<dbReference type="GO" id="GO:0022857">
    <property type="term" value="F:transmembrane transporter activity"/>
    <property type="evidence" value="ECO:0007669"/>
    <property type="project" value="InterPro"/>
</dbReference>
<comment type="similarity">
    <text evidence="6">Belongs to the major facilitator superfamily. Phosphate:H(+) symporter (TC 2.A.1.9) family.</text>
</comment>
<protein>
    <submittedName>
        <fullName evidence="7">Major facilitator superfamily domain, general substrate transporter</fullName>
    </submittedName>
</protein>
<dbReference type="STRING" id="59895.A0A103Y8T4"/>
<dbReference type="GO" id="GO:0016020">
    <property type="term" value="C:membrane"/>
    <property type="evidence" value="ECO:0007669"/>
    <property type="project" value="UniProtKB-SubCell"/>
</dbReference>
<reference evidence="7 8" key="1">
    <citation type="journal article" date="2016" name="Sci. Rep.">
        <title>The genome sequence of the outbreeding globe artichoke constructed de novo incorporating a phase-aware low-pass sequencing strategy of F1 progeny.</title>
        <authorList>
            <person name="Scaglione D."/>
            <person name="Reyes-Chin-Wo S."/>
            <person name="Acquadro A."/>
            <person name="Froenicke L."/>
            <person name="Portis E."/>
            <person name="Beitel C."/>
            <person name="Tirone M."/>
            <person name="Mauro R."/>
            <person name="Lo Monaco A."/>
            <person name="Mauromicale G."/>
            <person name="Faccioli P."/>
            <person name="Cattivelli L."/>
            <person name="Rieseberg L."/>
            <person name="Michelmore R."/>
            <person name="Lanteri S."/>
        </authorList>
    </citation>
    <scope>NUCLEOTIDE SEQUENCE [LARGE SCALE GENOMIC DNA]</scope>
    <source>
        <strain evidence="7">2C</strain>
    </source>
</reference>
<evidence type="ECO:0000256" key="4">
    <source>
        <dbReference type="ARBA" id="ARBA00022989"/>
    </source>
</evidence>
<keyword evidence="8" id="KW-1185">Reference proteome</keyword>
<dbReference type="Pfam" id="PF00083">
    <property type="entry name" value="Sugar_tr"/>
    <property type="match status" value="1"/>
</dbReference>
<keyword evidence="2" id="KW-0813">Transport</keyword>
<dbReference type="PANTHER" id="PTHR23511">
    <property type="entry name" value="SYNAPTIC VESICLE GLYCOPROTEIN 2"/>
    <property type="match status" value="1"/>
</dbReference>